<dbReference type="HOGENOM" id="CLU_2399686_0_0_1"/>
<dbReference type="KEGG" id="ela:UCREL1_1025"/>
<evidence type="ECO:0000313" key="2">
    <source>
        <dbReference type="EMBL" id="EMR71936.1"/>
    </source>
</evidence>
<accession>M7TPU9</accession>
<reference evidence="3" key="1">
    <citation type="journal article" date="2013" name="Genome Announc.">
        <title>Draft genome sequence of the grapevine dieback fungus Eutypa lata UCR-EL1.</title>
        <authorList>
            <person name="Blanco-Ulate B."/>
            <person name="Rolshausen P.E."/>
            <person name="Cantu D."/>
        </authorList>
    </citation>
    <scope>NUCLEOTIDE SEQUENCE [LARGE SCALE GENOMIC DNA]</scope>
    <source>
        <strain evidence="3">UCR-EL1</strain>
    </source>
</reference>
<name>M7TPU9_EUTLA</name>
<sequence>MPTFFVPNEDLREDEDIFGDNSEDEYESQSESEDEDSDSEFDVMPNPFHECQRSTNFQHNRLSRDWNRLYWGGKRPNQDFQFSKSNLHPEVGA</sequence>
<feature type="compositionally biased region" description="Acidic residues" evidence="1">
    <location>
        <begin position="11"/>
        <end position="41"/>
    </location>
</feature>
<feature type="region of interest" description="Disordered" evidence="1">
    <location>
        <begin position="1"/>
        <end position="55"/>
    </location>
</feature>
<dbReference type="EMBL" id="KB705556">
    <property type="protein sequence ID" value="EMR71936.1"/>
    <property type="molecule type" value="Genomic_DNA"/>
</dbReference>
<dbReference type="AlphaFoldDB" id="M7TPU9"/>
<evidence type="ECO:0000256" key="1">
    <source>
        <dbReference type="SAM" id="MobiDB-lite"/>
    </source>
</evidence>
<organism evidence="2 3">
    <name type="scientific">Eutypa lata (strain UCR-EL1)</name>
    <name type="common">Grapevine dieback disease fungus</name>
    <name type="synonym">Eutypa armeniacae</name>
    <dbReference type="NCBI Taxonomy" id="1287681"/>
    <lineage>
        <taxon>Eukaryota</taxon>
        <taxon>Fungi</taxon>
        <taxon>Dikarya</taxon>
        <taxon>Ascomycota</taxon>
        <taxon>Pezizomycotina</taxon>
        <taxon>Sordariomycetes</taxon>
        <taxon>Xylariomycetidae</taxon>
        <taxon>Xylariales</taxon>
        <taxon>Diatrypaceae</taxon>
        <taxon>Eutypa</taxon>
    </lineage>
</organism>
<gene>
    <name evidence="2" type="ORF">UCREL1_1025</name>
</gene>
<keyword evidence="3" id="KW-1185">Reference proteome</keyword>
<proteinExistence type="predicted"/>
<dbReference type="Proteomes" id="UP000012174">
    <property type="component" value="Unassembled WGS sequence"/>
</dbReference>
<protein>
    <submittedName>
        <fullName evidence="2">Uncharacterized protein</fullName>
    </submittedName>
</protein>
<evidence type="ECO:0000313" key="3">
    <source>
        <dbReference type="Proteomes" id="UP000012174"/>
    </source>
</evidence>